<feature type="compositionally biased region" description="Polar residues" evidence="3">
    <location>
        <begin position="1726"/>
        <end position="1738"/>
    </location>
</feature>
<feature type="compositionally biased region" description="Basic and acidic residues" evidence="3">
    <location>
        <begin position="1414"/>
        <end position="1423"/>
    </location>
</feature>
<keyword evidence="6" id="KW-1185">Reference proteome</keyword>
<feature type="compositionally biased region" description="Polar residues" evidence="3">
    <location>
        <begin position="2702"/>
        <end position="2720"/>
    </location>
</feature>
<feature type="compositionally biased region" description="Polar residues" evidence="3">
    <location>
        <begin position="633"/>
        <end position="642"/>
    </location>
</feature>
<evidence type="ECO:0000256" key="1">
    <source>
        <dbReference type="ARBA" id="ARBA00023117"/>
    </source>
</evidence>
<evidence type="ECO:0000259" key="4">
    <source>
        <dbReference type="PROSITE" id="PS50014"/>
    </source>
</evidence>
<feature type="domain" description="Bromo" evidence="4">
    <location>
        <begin position="1801"/>
        <end position="1871"/>
    </location>
</feature>
<dbReference type="PROSITE" id="PS50014">
    <property type="entry name" value="BROMODOMAIN_2"/>
    <property type="match status" value="1"/>
</dbReference>
<evidence type="ECO:0000313" key="6">
    <source>
        <dbReference type="Proteomes" id="UP001428341"/>
    </source>
</evidence>
<dbReference type="SMART" id="SM00297">
    <property type="entry name" value="BROMO"/>
    <property type="match status" value="1"/>
</dbReference>
<dbReference type="Proteomes" id="UP001428341">
    <property type="component" value="Unassembled WGS sequence"/>
</dbReference>
<feature type="region of interest" description="Disordered" evidence="3">
    <location>
        <begin position="2692"/>
        <end position="2746"/>
    </location>
</feature>
<reference evidence="5 6" key="1">
    <citation type="submission" date="2024-05" db="EMBL/GenBank/DDBJ databases">
        <title>Haplotype-resolved chromosome-level genome assembly of Huyou (Citrus changshanensis).</title>
        <authorList>
            <person name="Miao C."/>
            <person name="Chen W."/>
            <person name="Wu Y."/>
            <person name="Wang L."/>
            <person name="Zhao S."/>
            <person name="Grierson D."/>
            <person name="Xu C."/>
            <person name="Chen K."/>
        </authorList>
    </citation>
    <scope>NUCLEOTIDE SEQUENCE [LARGE SCALE GENOMIC DNA]</scope>
    <source>
        <strain evidence="5">01-14</strain>
        <tissue evidence="5">Leaf</tissue>
    </source>
</reference>
<dbReference type="InterPro" id="IPR057221">
    <property type="entry name" value="DUF7899"/>
</dbReference>
<feature type="compositionally biased region" description="Basic and acidic residues" evidence="3">
    <location>
        <begin position="1133"/>
        <end position="1146"/>
    </location>
</feature>
<sequence>MELLPFMKKRSKVTEIVAAQDIVFALAQSGVCAAYSRETNRRICFLNATADEVVRSLFFNKYNDSLIIVSVYASDNFNSLKCRSTRIECIKRGIADAGFPLFESESLKWPGFVEFDDVNGKIVTYSAEDSTYKVFDMKSYTMLYSISDKNVQELKTRTGGHVPLKILSIEDGSVLKSFNHIIHRNKKVDFIELFNEKLLLKQENENLQILDKLAALNFVTPSAFIFLYEEQLFLTFRNQTVSVWNSRGERVTSFEDLILWNPNCNTNNTYITTDQEYIISYCKDDSDDPESKGNGSINISRILTGKCLAKIRASDSHSPSPASRIRSTDAEALKDITALFYDEARNEIYTGNKHGSVHILRGAKAKASSLSLHLEFKLIEMEGGLDADSPLDYANIQVFMTQNRYEAFVCGNNREEKLAVGPLEQLLPHIPGLKALQGEGSFGNLKLELPENANCAAWFTKSTLNRFLDIVGSPDVVNITKVIEGEMSQLEEARKFHLSLYSQGHQGKFEDDGTGAILVVNANSKGNCRKMNLPNPEVPVASSDSSKSELLRAMDLRISALRGELAAAFSQAAAATLSNKEVADLAKFVQHFGAADLKNSLCKVLELSRKSQSDDLPSDDKPSFERVSRNDSGRNSNWTSQPAKLPHTETPVKYGVSPAKVARLERQSSTESGESSDSSDEDQTSAERSRALIRSATPRRSASPMRRVQIGRAGSRRAPALTIKSLNFFPARERTLSQRDVAGDSSEEGSEQTSTKTENHVRRMSVQDAINLFERKQRDQTADSQLRNSLANTSLNGTKSVLRRWSAGMGESSAQSQHHIDSDDSIPVACKDEGDREFSNGLKEAKSEADLVPGDQSKVETAEVDVPLERLAEKTSKDQADTDITQRGEINERLTSSAEWTRQKEVELNQMLKKMMESQPTKSRRQSTSRNQKLSSEQRGGFYDHYKEKRDEKLRGENARQRAEKVAQFRAMQQILDERKAAMASTNGNDVSKKPTLKKSQKSAKNLPQSTNPKKETPKPSSAKKVSSKTSPLPATRKSWPSTPSPRVAGISSAKPPCGISPAKASGGVSPAKTPGGISSAGTTPTRRKPQSAPSHPRPTPKVEGSQKKVEGSQKQLGNVKETQTNNSRRLKGLNEKKKQMVEKSSKTTKAKIATASGDNSGMVPAKPSFYSKVTKKSSVVPLESKPFLRKGSGTGPGVGTVNKTKKSAPVESLRNYENMVEAQENEDVNASVIVMEHQEQDIVSPDHCDAPMESETTISSQQICNEVESFNEPAADNDDALKNMTEMPSQIQVEEESIISPSAWVEIEEDNHDLPNPHHDSTSQLANPANIVPIGLSSPRVRHSLSQMLQEDSSEPETTEWGIAENPRALVYQKDAPKGLKRLLKFARKSKTDANSSGWSSPSVFSEGESDAEESKASSKRNADNLLRKAALNAKIYGMQKTSVLEDYEKHMDAHLLSAQSDISRFDAHNSEKLQKNHVSAVAPTTKEEKHFHDSTSVYKINATHEFETPKILESKFSRIKQTRPCQILAMACLTIFATNSIQACSENLFLVIMRSYLGKSTKITLNGFNSLKALLISLLGVGLHKHYDNGGSEKLSEKLCKIFRRLVAERMCICFDNVSWRQTDLTEGTAQVTSILSLEIPGFIRSVDLSLCGRKESRRRRRRRKNATVFYCLNKVRRFVSYNYNCSITVAFMSTGEYRRSARISELDARRAQKAKSRNEGNRAINSRMAQGQGTRKSSDHKLARKRKTRPVHDLVDNNVEIQVRKTGDGDHDTNAVDMSSIIAMPERKMLDLLLDRLKRRDSYKIFAKPVDGTEVEDYYKVIKHPMDLSKITEKLNEGSYQTLGDFEHDIYLMFKNAMHFNASDTVYYRQAHAMKELANKLFRTLKNDPENFEAACSMRGRRRNKAISGPLNSHSCNKTTGCRGERGLENFEVQPRQSYIPRTSFLTENELSVTQVYNSSKKFEPGKQNKIGFAKSLMQFASNLGPTAQMVAQRKLRSTIAETSKLQTATFNCHLQAPNTFISGVGSALENISSTPSLKFPGNSAGCQRSSEREVDNHSALNGGKAPIVDTIDIYDVLRGGIAQASTTMKALDEMRGKMVQAPKNTFTGAGSARKSITVAPSVKLLGNSASRELDIWNGNLGGQKTSVVDTINKFGPTSEAITLGISTNENLGKVQGKMVQTTTGGFDTLTAFKNPISLSGYEELDIPAAWIRDGNLNSFSFVKFMLDSIKSPDQTSKVVSSGSEVPDSVSAGYSCPSSSSMWLAMPGGSNSSQTIGFMPEVDSHNHGGVHQLRAIQDREGPSYRWGIEQGGQVDWLKLNIEAGSSSSQPFGSFQGLDSNSVGAVHQIQSAADKAGPSFRGSMLPSGQVPNWLKPIVLGSSSTQPFGSFEGLDSNYLGGVHQIQPTADQEGQGHGDSLLPGGQVPNWLKPTELGSRSTQSFGLFRGLGSDALDGVQQIQGTADQAGPSHSGSILPGGQVPNWLKPTLLESSSTQPFGSFEGLDSNYLGGMHQIQPTADKAVSSHGGRMLPGGQVPNWIRPTLLGSSSAQPFSSIQGLDLNYKMQPTADKAGPSHEGSTLPGGQVPDWLKPTVLGSNAAGTSLGSSINGGPFSHWFKPMELGSDAVGTHHGGSAINGGQYSNWFMPTELGPQPSTDDWLQQQCRSLTAAELSSQAQPWQQQQQLQHYWESTPGGGMIWPPNSNLYDNDKGATSGQGQLTIGAPTDNHQNQSLQDSGFPQLAYHP</sequence>
<keyword evidence="1 2" id="KW-0103">Bromodomain</keyword>
<dbReference type="SUPFAM" id="SSF50978">
    <property type="entry name" value="WD40 repeat-like"/>
    <property type="match status" value="1"/>
</dbReference>
<proteinExistence type="predicted"/>
<dbReference type="PANTHER" id="PTHR31789">
    <property type="entry name" value="OS05G0482600 PROTEIN"/>
    <property type="match status" value="1"/>
</dbReference>
<dbReference type="Gene3D" id="1.20.920.10">
    <property type="entry name" value="Bromodomain-like"/>
    <property type="match status" value="1"/>
</dbReference>
<feature type="region of interest" description="Disordered" evidence="3">
    <location>
        <begin position="1710"/>
        <end position="1751"/>
    </location>
</feature>
<dbReference type="PRINTS" id="PR00503">
    <property type="entry name" value="BROMODOMAIN"/>
</dbReference>
<evidence type="ECO:0000256" key="3">
    <source>
        <dbReference type="SAM" id="MobiDB-lite"/>
    </source>
</evidence>
<dbReference type="Pfam" id="PF25463">
    <property type="entry name" value="DUF7899"/>
    <property type="match status" value="1"/>
</dbReference>
<name>A0AAP0LTX5_9ROSI</name>
<dbReference type="EMBL" id="JBCGBO010000007">
    <property type="protein sequence ID" value="KAK9186841.1"/>
    <property type="molecule type" value="Genomic_DNA"/>
</dbReference>
<comment type="caution">
    <text evidence="5">The sequence shown here is derived from an EMBL/GenBank/DDBJ whole genome shotgun (WGS) entry which is preliminary data.</text>
</comment>
<organism evidence="5 6">
    <name type="scientific">Citrus x changshan-huyou</name>
    <dbReference type="NCBI Taxonomy" id="2935761"/>
    <lineage>
        <taxon>Eukaryota</taxon>
        <taxon>Viridiplantae</taxon>
        <taxon>Streptophyta</taxon>
        <taxon>Embryophyta</taxon>
        <taxon>Tracheophyta</taxon>
        <taxon>Spermatophyta</taxon>
        <taxon>Magnoliopsida</taxon>
        <taxon>eudicotyledons</taxon>
        <taxon>Gunneridae</taxon>
        <taxon>Pentapetalae</taxon>
        <taxon>rosids</taxon>
        <taxon>malvids</taxon>
        <taxon>Sapindales</taxon>
        <taxon>Rutaceae</taxon>
        <taxon>Aurantioideae</taxon>
        <taxon>Citrus</taxon>
    </lineage>
</organism>
<dbReference type="Pfam" id="PF00439">
    <property type="entry name" value="Bromodomain"/>
    <property type="match status" value="1"/>
</dbReference>
<feature type="compositionally biased region" description="Polar residues" evidence="3">
    <location>
        <begin position="1394"/>
        <end position="1405"/>
    </location>
</feature>
<feature type="region of interest" description="Disordered" evidence="3">
    <location>
        <begin position="1392"/>
        <end position="1423"/>
    </location>
</feature>
<dbReference type="InterPro" id="IPR001487">
    <property type="entry name" value="Bromodomain"/>
</dbReference>
<dbReference type="InterPro" id="IPR036427">
    <property type="entry name" value="Bromodomain-like_sf"/>
</dbReference>
<feature type="compositionally biased region" description="Basic and acidic residues" evidence="3">
    <location>
        <begin position="857"/>
        <end position="892"/>
    </location>
</feature>
<dbReference type="InterPro" id="IPR036322">
    <property type="entry name" value="WD40_repeat_dom_sf"/>
</dbReference>
<feature type="compositionally biased region" description="Low complexity" evidence="3">
    <location>
        <begin position="1019"/>
        <end position="1032"/>
    </location>
</feature>
<feature type="region of interest" description="Disordered" evidence="3">
    <location>
        <begin position="843"/>
        <end position="1213"/>
    </location>
</feature>
<feature type="compositionally biased region" description="Basic and acidic residues" evidence="3">
    <location>
        <begin position="1710"/>
        <end position="1723"/>
    </location>
</feature>
<feature type="compositionally biased region" description="Polar residues" evidence="3">
    <location>
        <begin position="1003"/>
        <end position="1012"/>
    </location>
</feature>
<feature type="region of interest" description="Disordered" evidence="3">
    <location>
        <begin position="2409"/>
        <end position="2435"/>
    </location>
</feature>
<feature type="compositionally biased region" description="Polar residues" evidence="3">
    <location>
        <begin position="1113"/>
        <end position="1128"/>
    </location>
</feature>
<gene>
    <name evidence="5" type="ORF">WN944_018230</name>
</gene>
<dbReference type="PANTHER" id="PTHR31789:SF1">
    <property type="entry name" value="OS05G0482600 PROTEIN"/>
    <property type="match status" value="1"/>
</dbReference>
<protein>
    <recommendedName>
        <fullName evidence="4">Bromo domain-containing protein</fullName>
    </recommendedName>
</protein>
<feature type="compositionally biased region" description="Basic and acidic residues" evidence="3">
    <location>
        <begin position="942"/>
        <end position="967"/>
    </location>
</feature>
<accession>A0AAP0LTX5</accession>
<feature type="compositionally biased region" description="Polar residues" evidence="3">
    <location>
        <begin position="2727"/>
        <end position="2738"/>
    </location>
</feature>
<feature type="compositionally biased region" description="Basic and acidic residues" evidence="3">
    <location>
        <begin position="610"/>
        <end position="632"/>
    </location>
</feature>
<evidence type="ECO:0000256" key="2">
    <source>
        <dbReference type="PROSITE-ProRule" id="PRU00035"/>
    </source>
</evidence>
<dbReference type="SUPFAM" id="SSF47370">
    <property type="entry name" value="Bromodomain"/>
    <property type="match status" value="1"/>
</dbReference>
<feature type="region of interest" description="Disordered" evidence="3">
    <location>
        <begin position="734"/>
        <end position="762"/>
    </location>
</feature>
<dbReference type="CDD" id="cd04369">
    <property type="entry name" value="Bromodomain"/>
    <property type="match status" value="1"/>
</dbReference>
<evidence type="ECO:0000313" key="5">
    <source>
        <dbReference type="EMBL" id="KAK9186841.1"/>
    </source>
</evidence>
<feature type="region of interest" description="Disordered" evidence="3">
    <location>
        <begin position="610"/>
        <end position="716"/>
    </location>
</feature>
<feature type="compositionally biased region" description="Polar residues" evidence="3">
    <location>
        <begin position="928"/>
        <end position="938"/>
    </location>
</feature>